<accession>A0ABY4VKZ6</accession>
<evidence type="ECO:0000313" key="3">
    <source>
        <dbReference type="Proteomes" id="UP001055658"/>
    </source>
</evidence>
<sequence>MNGMQCRMARAGLDWSGKELSERAGVRPATISAFEKGGAALTTTVDKLREAFLVTSRVRFEGETGVFVQPFEG</sequence>
<dbReference type="RefSeq" id="WP_252084926.1">
    <property type="nucleotide sequence ID" value="NZ_CP092418.1"/>
</dbReference>
<dbReference type="InterPro" id="IPR010982">
    <property type="entry name" value="Lambda_DNA-bd_dom_sf"/>
</dbReference>
<dbReference type="Gene3D" id="1.10.260.40">
    <property type="entry name" value="lambda repressor-like DNA-binding domains"/>
    <property type="match status" value="1"/>
</dbReference>
<dbReference type="InterPro" id="IPR001387">
    <property type="entry name" value="Cro/C1-type_HTH"/>
</dbReference>
<dbReference type="CDD" id="cd00093">
    <property type="entry name" value="HTH_XRE"/>
    <property type="match status" value="1"/>
</dbReference>
<protein>
    <submittedName>
        <fullName evidence="2">Helix-turn-helix domain-containing protein</fullName>
    </submittedName>
</protein>
<proteinExistence type="predicted"/>
<dbReference type="Pfam" id="PF01381">
    <property type="entry name" value="HTH_3"/>
    <property type="match status" value="1"/>
</dbReference>
<evidence type="ECO:0000313" key="2">
    <source>
        <dbReference type="EMBL" id="USD22569.1"/>
    </source>
</evidence>
<keyword evidence="3" id="KW-1185">Reference proteome</keyword>
<dbReference type="Proteomes" id="UP001055658">
    <property type="component" value="Chromosome"/>
</dbReference>
<organism evidence="2 3">
    <name type="scientific">Microbulbifer variabilis</name>
    <dbReference type="NCBI Taxonomy" id="266805"/>
    <lineage>
        <taxon>Bacteria</taxon>
        <taxon>Pseudomonadati</taxon>
        <taxon>Pseudomonadota</taxon>
        <taxon>Gammaproteobacteria</taxon>
        <taxon>Cellvibrionales</taxon>
        <taxon>Microbulbiferaceae</taxon>
        <taxon>Microbulbifer</taxon>
    </lineage>
</organism>
<feature type="domain" description="HTH cro/C1-type" evidence="1">
    <location>
        <begin position="7"/>
        <end position="52"/>
    </location>
</feature>
<gene>
    <name evidence="2" type="ORF">MJO52_05400</name>
</gene>
<name>A0ABY4VKZ6_9GAMM</name>
<dbReference type="EMBL" id="CP092418">
    <property type="protein sequence ID" value="USD22569.1"/>
    <property type="molecule type" value="Genomic_DNA"/>
</dbReference>
<dbReference type="SUPFAM" id="SSF47413">
    <property type="entry name" value="lambda repressor-like DNA-binding domains"/>
    <property type="match status" value="1"/>
</dbReference>
<evidence type="ECO:0000259" key="1">
    <source>
        <dbReference type="Pfam" id="PF01381"/>
    </source>
</evidence>
<reference evidence="2" key="1">
    <citation type="submission" date="2022-02" db="EMBL/GenBank/DDBJ databases">
        <title>Coral-associated bacteria.</title>
        <authorList>
            <person name="Tang K."/>
            <person name="Wang X."/>
        </authorList>
    </citation>
    <scope>NUCLEOTIDE SEQUENCE</scope>
    <source>
        <strain evidence="2">SCSIO 43006</strain>
    </source>
</reference>